<reference evidence="4" key="1">
    <citation type="submission" date="2020-07" db="EMBL/GenBank/DDBJ databases">
        <title>Genome sequence and genetic diversity analysis of an under-domesticated orphan crop, white fonio (Digitaria exilis).</title>
        <authorList>
            <person name="Bennetzen J.L."/>
            <person name="Chen S."/>
            <person name="Ma X."/>
            <person name="Wang X."/>
            <person name="Yssel A.E.J."/>
            <person name="Chaluvadi S.R."/>
            <person name="Johnson M."/>
            <person name="Gangashetty P."/>
            <person name="Hamidou F."/>
            <person name="Sanogo M.D."/>
            <person name="Zwaenepoel A."/>
            <person name="Wallace J."/>
            <person name="Van De Peer Y."/>
            <person name="Van Deynze A."/>
        </authorList>
    </citation>
    <scope>NUCLEOTIDE SEQUENCE</scope>
    <source>
        <tissue evidence="4">Leaves</tissue>
    </source>
</reference>
<dbReference type="PANTHER" id="PTHR19321">
    <property type="entry name" value="PROTEIN REGULATOR OF CYTOKINESIS 1 PRC1-RELATED"/>
    <property type="match status" value="1"/>
</dbReference>
<protein>
    <submittedName>
        <fullName evidence="4">Uncharacterized protein</fullName>
    </submittedName>
</protein>
<dbReference type="OrthoDB" id="642895at2759"/>
<evidence type="ECO:0000313" key="4">
    <source>
        <dbReference type="EMBL" id="KAF8734308.1"/>
    </source>
</evidence>
<dbReference type="GO" id="GO:0005874">
    <property type="term" value="C:microtubule"/>
    <property type="evidence" value="ECO:0007669"/>
    <property type="project" value="UniProtKB-KW"/>
</dbReference>
<dbReference type="Gene3D" id="1.20.58.1520">
    <property type="match status" value="1"/>
</dbReference>
<dbReference type="InterPro" id="IPR007145">
    <property type="entry name" value="MAP65_Ase1_PRC1"/>
</dbReference>
<dbReference type="PANTHER" id="PTHR19321:SF14">
    <property type="entry name" value="OS03G0719000 PROTEIN"/>
    <property type="match status" value="1"/>
</dbReference>
<evidence type="ECO:0000256" key="2">
    <source>
        <dbReference type="ARBA" id="ARBA00022701"/>
    </source>
</evidence>
<feature type="region of interest" description="Disordered" evidence="3">
    <location>
        <begin position="551"/>
        <end position="636"/>
    </location>
</feature>
<dbReference type="GO" id="GO:0008017">
    <property type="term" value="F:microtubule binding"/>
    <property type="evidence" value="ECO:0007669"/>
    <property type="project" value="InterPro"/>
</dbReference>
<evidence type="ECO:0000256" key="1">
    <source>
        <dbReference type="ARBA" id="ARBA00006187"/>
    </source>
</evidence>
<gene>
    <name evidence="4" type="ORF">HU200_014531</name>
</gene>
<comment type="caution">
    <text evidence="4">The sequence shown here is derived from an EMBL/GenBank/DDBJ whole genome shotgun (WGS) entry which is preliminary data.</text>
</comment>
<comment type="similarity">
    <text evidence="1">Belongs to the MAP65/ASE1 family.</text>
</comment>
<name>A0A835FBF0_9POAL</name>
<keyword evidence="2" id="KW-0493">Microtubule</keyword>
<dbReference type="GO" id="GO:0005737">
    <property type="term" value="C:cytoplasm"/>
    <property type="evidence" value="ECO:0007669"/>
    <property type="project" value="TreeGrafter"/>
</dbReference>
<dbReference type="GO" id="GO:0000226">
    <property type="term" value="P:microtubule cytoskeleton organization"/>
    <property type="evidence" value="ECO:0007669"/>
    <property type="project" value="InterPro"/>
</dbReference>
<dbReference type="GO" id="GO:0005819">
    <property type="term" value="C:spindle"/>
    <property type="evidence" value="ECO:0007669"/>
    <property type="project" value="TreeGrafter"/>
</dbReference>
<proteinExistence type="inferred from homology"/>
<dbReference type="AlphaFoldDB" id="A0A835FBF0"/>
<accession>A0A835FBF0</accession>
<dbReference type="Pfam" id="PF03999">
    <property type="entry name" value="MAP65_ASE1"/>
    <property type="match status" value="2"/>
</dbReference>
<sequence length="661" mass="72887">MGEAVTAAELLYGMPLLRSSSPVMNGVDGAGGAEPGVCSALLAELKQLWGEIGKSREERERMVRELEAECMRVYRRKVDEATGQRALLHQSLAAGEAEIAALTAALGADNSPQQKVNKWTMSLTERVSSATSLLEELRAMKAERSRQFADIRSEIEKITAEVAGRSYGYEGSPRASDVEEHDLTIRRLNEHKARLTNLQKEKSDRLHRVLEHVTEVHSLCDVLGEDFIAIVNEVHPGLHETADPGKPTSISDSTLGSLAQVVAMLTSEKAKRVAMLRDAVVPLVELWELMDSPEEERRGFRKVTAVLNLDREEVLSSGALSVATIKKTEEEVERLTRLKAGRMKELVLKRRLELENICRSMHVEPDASTVPEKSIALIDSGLVNPSELMASIDEQIAKAREELQSRKDIMDRINKWLLACEEEQWLEEYNMDENRFSTGRIARLNSKRAEKARLIITKIPGKFTYDSAIPIACISEVLDTTLREFAVVESAAIVDNLMSRTLAWENERKKPFLYDGARLLAVLEEHKQARLMQEEERRRLREQKKLRTLLSEKEAMPHLKRPGSSFGRSAVGEPSAANRKRVDEGGRSAASSAASVRSGGASSSGSSVGGAAELLRPRSSASGGGQCGEFFKGTRRFSAPPFNYVAVNKGGGGMSSSLALS</sequence>
<evidence type="ECO:0000256" key="3">
    <source>
        <dbReference type="SAM" id="MobiDB-lite"/>
    </source>
</evidence>
<organism evidence="4 5">
    <name type="scientific">Digitaria exilis</name>
    <dbReference type="NCBI Taxonomy" id="1010633"/>
    <lineage>
        <taxon>Eukaryota</taxon>
        <taxon>Viridiplantae</taxon>
        <taxon>Streptophyta</taxon>
        <taxon>Embryophyta</taxon>
        <taxon>Tracheophyta</taxon>
        <taxon>Spermatophyta</taxon>
        <taxon>Magnoliopsida</taxon>
        <taxon>Liliopsida</taxon>
        <taxon>Poales</taxon>
        <taxon>Poaceae</taxon>
        <taxon>PACMAD clade</taxon>
        <taxon>Panicoideae</taxon>
        <taxon>Panicodae</taxon>
        <taxon>Paniceae</taxon>
        <taxon>Anthephorinae</taxon>
        <taxon>Digitaria</taxon>
    </lineage>
</organism>
<feature type="compositionally biased region" description="Low complexity" evidence="3">
    <location>
        <begin position="587"/>
        <end position="612"/>
    </location>
</feature>
<keyword evidence="5" id="KW-1185">Reference proteome</keyword>
<dbReference type="EMBL" id="JACEFO010001595">
    <property type="protein sequence ID" value="KAF8734308.1"/>
    <property type="molecule type" value="Genomic_DNA"/>
</dbReference>
<dbReference type="Proteomes" id="UP000636709">
    <property type="component" value="Unassembled WGS sequence"/>
</dbReference>
<evidence type="ECO:0000313" key="5">
    <source>
        <dbReference type="Proteomes" id="UP000636709"/>
    </source>
</evidence>